<accession>A0A8S1AEZ4</accession>
<evidence type="ECO:0000313" key="4">
    <source>
        <dbReference type="Proteomes" id="UP000494256"/>
    </source>
</evidence>
<name>A0A8S1AEZ4_ARCPL</name>
<dbReference type="AlphaFoldDB" id="A0A8S1AEZ4"/>
<gene>
    <name evidence="2" type="ORF">APLA_LOCUS10418</name>
    <name evidence="1" type="ORF">APLA_LOCUS579</name>
</gene>
<organism evidence="2 4">
    <name type="scientific">Arctia plantaginis</name>
    <name type="common">Wood tiger moth</name>
    <name type="synonym">Phalaena plantaginis</name>
    <dbReference type="NCBI Taxonomy" id="874455"/>
    <lineage>
        <taxon>Eukaryota</taxon>
        <taxon>Metazoa</taxon>
        <taxon>Ecdysozoa</taxon>
        <taxon>Arthropoda</taxon>
        <taxon>Hexapoda</taxon>
        <taxon>Insecta</taxon>
        <taxon>Pterygota</taxon>
        <taxon>Neoptera</taxon>
        <taxon>Endopterygota</taxon>
        <taxon>Lepidoptera</taxon>
        <taxon>Glossata</taxon>
        <taxon>Ditrysia</taxon>
        <taxon>Noctuoidea</taxon>
        <taxon>Erebidae</taxon>
        <taxon>Arctiinae</taxon>
        <taxon>Arctia</taxon>
    </lineage>
</organism>
<dbReference type="Proteomes" id="UP000494256">
    <property type="component" value="Unassembled WGS sequence"/>
</dbReference>
<comment type="caution">
    <text evidence="2">The sequence shown here is derived from an EMBL/GenBank/DDBJ whole genome shotgun (WGS) entry which is preliminary data.</text>
</comment>
<evidence type="ECO:0000313" key="3">
    <source>
        <dbReference type="Proteomes" id="UP000494106"/>
    </source>
</evidence>
<reference evidence="3 4" key="1">
    <citation type="submission" date="2020-04" db="EMBL/GenBank/DDBJ databases">
        <authorList>
            <person name="Wallbank WR R."/>
            <person name="Pardo Diaz C."/>
            <person name="Kozak K."/>
            <person name="Martin S."/>
            <person name="Jiggins C."/>
            <person name="Moest M."/>
            <person name="Warren A I."/>
            <person name="Byers J.R.P. K."/>
            <person name="Montejo-Kovacevich G."/>
            <person name="Yen C E."/>
        </authorList>
    </citation>
    <scope>NUCLEOTIDE SEQUENCE [LARGE SCALE GENOMIC DNA]</scope>
</reference>
<evidence type="ECO:0000313" key="2">
    <source>
        <dbReference type="EMBL" id="CAB3243538.1"/>
    </source>
</evidence>
<proteinExistence type="predicted"/>
<dbReference type="EMBL" id="CADEBD010000314">
    <property type="protein sequence ID" value="CAB3243538.1"/>
    <property type="molecule type" value="Genomic_DNA"/>
</dbReference>
<dbReference type="EMBL" id="CADEBC010000063">
    <property type="protein sequence ID" value="CAB3221415.1"/>
    <property type="molecule type" value="Genomic_DNA"/>
</dbReference>
<evidence type="ECO:0000313" key="1">
    <source>
        <dbReference type="EMBL" id="CAB3221415.1"/>
    </source>
</evidence>
<keyword evidence="3" id="KW-1185">Reference proteome</keyword>
<dbReference type="OrthoDB" id="7458451at2759"/>
<protein>
    <submittedName>
        <fullName evidence="2">Uncharacterized protein</fullName>
    </submittedName>
</protein>
<dbReference type="Proteomes" id="UP000494106">
    <property type="component" value="Unassembled WGS sequence"/>
</dbReference>
<sequence length="93" mass="10426">MALVEETGVRLVEAGIEVMVFRLALAHQFIHPRSRRVRKSSLLRGRRYRGGRTLYTGSRAGRTSPTMNRAIFYQLSGGVGAPQRVPVRSIMTL</sequence>